<proteinExistence type="predicted"/>
<dbReference type="AlphaFoldDB" id="A0A6V7UX08"/>
<protein>
    <submittedName>
        <fullName evidence="2">Uncharacterized protein</fullName>
    </submittedName>
</protein>
<dbReference type="Proteomes" id="UP000580250">
    <property type="component" value="Unassembled WGS sequence"/>
</dbReference>
<sequence>MMKLTLMFLFLVFVAIILYANEIEGKKAKYVDPSTLPGCGLNCCAAGICVCKKSYCNSVLVNEESSCF</sequence>
<feature type="chain" id="PRO_5028063711" evidence="1">
    <location>
        <begin position="21"/>
        <end position="68"/>
    </location>
</feature>
<feature type="signal peptide" evidence="1">
    <location>
        <begin position="1"/>
        <end position="20"/>
    </location>
</feature>
<reference evidence="2 3" key="1">
    <citation type="submission" date="2020-08" db="EMBL/GenBank/DDBJ databases">
        <authorList>
            <person name="Koutsovoulos G."/>
            <person name="Danchin GJ E."/>
        </authorList>
    </citation>
    <scope>NUCLEOTIDE SEQUENCE [LARGE SCALE GENOMIC DNA]</scope>
</reference>
<gene>
    <name evidence="2" type="ORF">MENT_LOCUS18329</name>
</gene>
<accession>A0A6V7UX08</accession>
<evidence type="ECO:0000313" key="2">
    <source>
        <dbReference type="EMBL" id="CAD2167057.1"/>
    </source>
</evidence>
<keyword evidence="1" id="KW-0732">Signal</keyword>
<dbReference type="EMBL" id="CAJEWN010000123">
    <property type="protein sequence ID" value="CAD2167057.1"/>
    <property type="molecule type" value="Genomic_DNA"/>
</dbReference>
<evidence type="ECO:0000256" key="1">
    <source>
        <dbReference type="SAM" id="SignalP"/>
    </source>
</evidence>
<name>A0A6V7UX08_MELEN</name>
<organism evidence="2 3">
    <name type="scientific">Meloidogyne enterolobii</name>
    <name type="common">Root-knot nematode worm</name>
    <name type="synonym">Meloidogyne mayaguensis</name>
    <dbReference type="NCBI Taxonomy" id="390850"/>
    <lineage>
        <taxon>Eukaryota</taxon>
        <taxon>Metazoa</taxon>
        <taxon>Ecdysozoa</taxon>
        <taxon>Nematoda</taxon>
        <taxon>Chromadorea</taxon>
        <taxon>Rhabditida</taxon>
        <taxon>Tylenchina</taxon>
        <taxon>Tylenchomorpha</taxon>
        <taxon>Tylenchoidea</taxon>
        <taxon>Meloidogynidae</taxon>
        <taxon>Meloidogyninae</taxon>
        <taxon>Meloidogyne</taxon>
    </lineage>
</organism>
<evidence type="ECO:0000313" key="3">
    <source>
        <dbReference type="Proteomes" id="UP000580250"/>
    </source>
</evidence>
<comment type="caution">
    <text evidence="2">The sequence shown here is derived from an EMBL/GenBank/DDBJ whole genome shotgun (WGS) entry which is preliminary data.</text>
</comment>